<protein>
    <submittedName>
        <fullName evidence="1">Uncharacterized protein</fullName>
    </submittedName>
</protein>
<dbReference type="EMBL" id="OU503049">
    <property type="protein sequence ID" value="CAI9776281.1"/>
    <property type="molecule type" value="Genomic_DNA"/>
</dbReference>
<sequence>MGTEVLRPQDCLVERCRVSPAGFYRRRNFSGYGISIANTKQQHGGGYYKKAVVRPEQKKKFNGNGMYKKSWSSEDLKSRHTAALDGIVKGKLTILRRGESVDSVTKMKNKAKSQQNRTPVDNLATFESPAMTPKQIRVVPPAEAADMYAGSAFSMSPSPRALPLPSFFNNKKKKQEDDGYAKLFDDSATRDLRRLLRLE</sequence>
<gene>
    <name evidence="1" type="ORF">FPE_LOCUS23711</name>
</gene>
<keyword evidence="2" id="KW-1185">Reference proteome</keyword>
<evidence type="ECO:0000313" key="2">
    <source>
        <dbReference type="Proteomes" id="UP000834106"/>
    </source>
</evidence>
<dbReference type="Pfam" id="PF15365">
    <property type="entry name" value="PNRC"/>
    <property type="match status" value="1"/>
</dbReference>
<dbReference type="PANTHER" id="PTHR33670">
    <property type="entry name" value="SPLICING FACTOR, PROLINE- AND GLUTAMINE-RICH-LIKE"/>
    <property type="match status" value="1"/>
</dbReference>
<evidence type="ECO:0000313" key="1">
    <source>
        <dbReference type="EMBL" id="CAI9776281.1"/>
    </source>
</evidence>
<dbReference type="Proteomes" id="UP000834106">
    <property type="component" value="Chromosome 14"/>
</dbReference>
<dbReference type="PANTHER" id="PTHR33670:SF1">
    <property type="entry name" value="OS09G0416300 PROTEIN"/>
    <property type="match status" value="1"/>
</dbReference>
<proteinExistence type="predicted"/>
<name>A0AAD1ZUZ7_9LAMI</name>
<dbReference type="AlphaFoldDB" id="A0AAD1ZUZ7"/>
<reference evidence="1" key="1">
    <citation type="submission" date="2023-05" db="EMBL/GenBank/DDBJ databases">
        <authorList>
            <person name="Huff M."/>
        </authorList>
    </citation>
    <scope>NUCLEOTIDE SEQUENCE</scope>
</reference>
<dbReference type="InterPro" id="IPR028322">
    <property type="entry name" value="PNRC-like_rgn"/>
</dbReference>
<dbReference type="GO" id="GO:0016071">
    <property type="term" value="P:mRNA metabolic process"/>
    <property type="evidence" value="ECO:0007669"/>
    <property type="project" value="UniProtKB-ARBA"/>
</dbReference>
<accession>A0AAD1ZUZ7</accession>
<organism evidence="1 2">
    <name type="scientific">Fraxinus pennsylvanica</name>
    <dbReference type="NCBI Taxonomy" id="56036"/>
    <lineage>
        <taxon>Eukaryota</taxon>
        <taxon>Viridiplantae</taxon>
        <taxon>Streptophyta</taxon>
        <taxon>Embryophyta</taxon>
        <taxon>Tracheophyta</taxon>
        <taxon>Spermatophyta</taxon>
        <taxon>Magnoliopsida</taxon>
        <taxon>eudicotyledons</taxon>
        <taxon>Gunneridae</taxon>
        <taxon>Pentapetalae</taxon>
        <taxon>asterids</taxon>
        <taxon>lamiids</taxon>
        <taxon>Lamiales</taxon>
        <taxon>Oleaceae</taxon>
        <taxon>Oleeae</taxon>
        <taxon>Fraxinus</taxon>
    </lineage>
</organism>